<dbReference type="PANTHER" id="PTHR30055:SF146">
    <property type="entry name" value="HTH-TYPE TRANSCRIPTIONAL DUAL REGULATOR CECR"/>
    <property type="match status" value="1"/>
</dbReference>
<dbReference type="Pfam" id="PF00440">
    <property type="entry name" value="TetR_N"/>
    <property type="match status" value="1"/>
</dbReference>
<dbReference type="Gene3D" id="1.10.10.60">
    <property type="entry name" value="Homeodomain-like"/>
    <property type="match status" value="1"/>
</dbReference>
<dbReference type="Pfam" id="PF14246">
    <property type="entry name" value="TetR_C_7"/>
    <property type="match status" value="1"/>
</dbReference>
<dbReference type="InterPro" id="IPR009057">
    <property type="entry name" value="Homeodomain-like_sf"/>
</dbReference>
<dbReference type="InterPro" id="IPR039536">
    <property type="entry name" value="TetR_C_Proteobacteria"/>
</dbReference>
<feature type="DNA-binding region" description="H-T-H motif" evidence="2">
    <location>
        <begin position="51"/>
        <end position="70"/>
    </location>
</feature>
<dbReference type="InterPro" id="IPR050109">
    <property type="entry name" value="HTH-type_TetR-like_transc_reg"/>
</dbReference>
<dbReference type="InterPro" id="IPR001647">
    <property type="entry name" value="HTH_TetR"/>
</dbReference>
<accession>A0ABV2LD27</accession>
<feature type="domain" description="HTH tetR-type" evidence="4">
    <location>
        <begin position="28"/>
        <end position="88"/>
    </location>
</feature>
<evidence type="ECO:0000313" key="6">
    <source>
        <dbReference type="Proteomes" id="UP001549145"/>
    </source>
</evidence>
<dbReference type="PRINTS" id="PR00455">
    <property type="entry name" value="HTHTETR"/>
</dbReference>
<keyword evidence="1 2" id="KW-0238">DNA-binding</keyword>
<dbReference type="SUPFAM" id="SSF46689">
    <property type="entry name" value="Homeodomain-like"/>
    <property type="match status" value="1"/>
</dbReference>
<protein>
    <submittedName>
        <fullName evidence="5">AcrR family transcriptional regulator</fullName>
    </submittedName>
</protein>
<evidence type="ECO:0000256" key="3">
    <source>
        <dbReference type="SAM" id="MobiDB-lite"/>
    </source>
</evidence>
<name>A0ABV2LD27_9HYPH</name>
<evidence type="ECO:0000256" key="1">
    <source>
        <dbReference type="ARBA" id="ARBA00023125"/>
    </source>
</evidence>
<dbReference type="RefSeq" id="WP_056162276.1">
    <property type="nucleotide sequence ID" value="NZ_BPQL01000056.1"/>
</dbReference>
<evidence type="ECO:0000256" key="2">
    <source>
        <dbReference type="PROSITE-ProRule" id="PRU00335"/>
    </source>
</evidence>
<dbReference type="Gene3D" id="1.10.357.10">
    <property type="entry name" value="Tetracycline Repressor, domain 2"/>
    <property type="match status" value="1"/>
</dbReference>
<evidence type="ECO:0000259" key="4">
    <source>
        <dbReference type="PROSITE" id="PS50977"/>
    </source>
</evidence>
<gene>
    <name evidence="5" type="ORF">ABID43_004763</name>
</gene>
<keyword evidence="6" id="KW-1185">Reference proteome</keyword>
<dbReference type="PANTHER" id="PTHR30055">
    <property type="entry name" value="HTH-TYPE TRANSCRIPTIONAL REGULATOR RUTR"/>
    <property type="match status" value="1"/>
</dbReference>
<sequence length="218" mass="23533">MDQSGKRTPVHSSPDRPRRGRPRADQAGQIEERIITVASSLFLEQGFGRTTVDQIAELAHTGKTTLYGRFPTKEALFSAVVLRYVDVLQARMAIVPTSGSLKERLVQVGIELANLTLAEESIALMRLTIAEAKAFPELGREGFRIGFGGCVSCIAECLATDASDAALAEATPTAVRFVEMALHPLYMHAFSGADLSGLCERATRDVPEVAEILLSGRC</sequence>
<feature type="region of interest" description="Disordered" evidence="3">
    <location>
        <begin position="1"/>
        <end position="27"/>
    </location>
</feature>
<proteinExistence type="predicted"/>
<dbReference type="EMBL" id="JBEPMM010000024">
    <property type="protein sequence ID" value="MET3695197.1"/>
    <property type="molecule type" value="Genomic_DNA"/>
</dbReference>
<evidence type="ECO:0000313" key="5">
    <source>
        <dbReference type="EMBL" id="MET3695197.1"/>
    </source>
</evidence>
<reference evidence="5 6" key="1">
    <citation type="submission" date="2024-06" db="EMBL/GenBank/DDBJ databases">
        <title>Genomic Encyclopedia of Type Strains, Phase IV (KMG-IV): sequencing the most valuable type-strain genomes for metagenomic binning, comparative biology and taxonomic classification.</title>
        <authorList>
            <person name="Goeker M."/>
        </authorList>
    </citation>
    <scope>NUCLEOTIDE SEQUENCE [LARGE SCALE GENOMIC DNA]</scope>
    <source>
        <strain evidence="5 6">DSM 21331</strain>
    </source>
</reference>
<dbReference type="PROSITE" id="PS50977">
    <property type="entry name" value="HTH_TETR_2"/>
    <property type="match status" value="1"/>
</dbReference>
<organism evidence="5 6">
    <name type="scientific">Methylobacterium goesingense</name>
    <dbReference type="NCBI Taxonomy" id="243690"/>
    <lineage>
        <taxon>Bacteria</taxon>
        <taxon>Pseudomonadati</taxon>
        <taxon>Pseudomonadota</taxon>
        <taxon>Alphaproteobacteria</taxon>
        <taxon>Hyphomicrobiales</taxon>
        <taxon>Methylobacteriaceae</taxon>
        <taxon>Methylobacterium</taxon>
    </lineage>
</organism>
<dbReference type="Proteomes" id="UP001549145">
    <property type="component" value="Unassembled WGS sequence"/>
</dbReference>
<comment type="caution">
    <text evidence="5">The sequence shown here is derived from an EMBL/GenBank/DDBJ whole genome shotgun (WGS) entry which is preliminary data.</text>
</comment>